<organism evidence="5">
    <name type="scientific">Tanacetum cinerariifolium</name>
    <name type="common">Dalmatian daisy</name>
    <name type="synonym">Chrysanthemum cinerariifolium</name>
    <dbReference type="NCBI Taxonomy" id="118510"/>
    <lineage>
        <taxon>Eukaryota</taxon>
        <taxon>Viridiplantae</taxon>
        <taxon>Streptophyta</taxon>
        <taxon>Embryophyta</taxon>
        <taxon>Tracheophyta</taxon>
        <taxon>Spermatophyta</taxon>
        <taxon>Magnoliopsida</taxon>
        <taxon>eudicotyledons</taxon>
        <taxon>Gunneridae</taxon>
        <taxon>Pentapetalae</taxon>
        <taxon>asterids</taxon>
        <taxon>campanulids</taxon>
        <taxon>Asterales</taxon>
        <taxon>Asteraceae</taxon>
        <taxon>Asteroideae</taxon>
        <taxon>Anthemideae</taxon>
        <taxon>Anthemidinae</taxon>
        <taxon>Tanacetum</taxon>
    </lineage>
</organism>
<evidence type="ECO:0000256" key="1">
    <source>
        <dbReference type="ARBA" id="ARBA00022750"/>
    </source>
</evidence>
<sequence>MENLLRSKEYWCVVETGIPTEGENVTAAQRKNIDEMKLKDLKAKNYLFSSIDKSILKTITKKDTSKQLWDSMKMRYQGSARVQRAQLNRLRRDFEILAMRTGESIIDYFGRVMAVANEMRNYEDSMDDVKIVDKILRTLTDKWNFMICSIEESKDIDEMIVDELQSSLLVHEQKFKQNHDGDEFECPKWDKETNYDAISEAGGGEESEQLLLMDYTPEVTKSDVWFLDSGCSNHISGDPSWFSNLNQNHTTTVKLRSNMIMKAVGQCNVKIKLNGVTHIVSDVYYVPELRNNFLAWGNYKKEAEPPFQSVGKEESCLITKGQDLTQLLHIRLGHLNYTMLKKLQSKEMVQGLPLLENVSEVCKDCLGMSKRFWVKAVNWRNYVLNICPNAALIDMTPEEAWSGNRLSISHLCIFGCLSNVYIPQQQRTKLDDRSDWIKTHSKEVLVDLEWDDEVITNESDVAVVTNKVVATNEDDAFVEENTHHGRVNEAVTRSGRNVQPPRWMNDYASGDELENVELKLTMAANSYPVSDPLCFNEAELKPYEYKTKLNENGKLQKHKARLVAKGYSQGYGVDYLEVYAPVAHIKTVRTIIAVAAQQRWKIFQLDVISAFLHGKLNEDVYVDQPQGFEVKGSENKVYKLHMALYGLKQAPRAWFNMIDSYFVAEGFEKCPNAQTLFTKKNNACNFLIVSICMDDLIYTGDDETMLKSFKESMMKSFDMTDLGIMRYFLGIEVLQGNGGKFISQRRYATEVLNRFGMFECKAVKTPIAAVGMKLNKDESGVVNLKVYQRNIGYRVMYQARMGGLIGYTDSDYARDTDDRINTSGYVFMLSIGVVSWLSKKQPIVTLSTTEAEFVAVTGCSSQSIWLMRVLEKLGCASKEGVTIYCDNNSTIKLSKNPVMHGWSKHIDVCFHFLRELV</sequence>
<proteinExistence type="predicted"/>
<dbReference type="CDD" id="cd09272">
    <property type="entry name" value="RNase_HI_RT_Ty1"/>
    <property type="match status" value="1"/>
</dbReference>
<reference evidence="5" key="1">
    <citation type="journal article" date="2019" name="Sci. Rep.">
        <title>Draft genome of Tanacetum cinerariifolium, the natural source of mosquito coil.</title>
        <authorList>
            <person name="Yamashiro T."/>
            <person name="Shiraishi A."/>
            <person name="Satake H."/>
            <person name="Nakayama K."/>
        </authorList>
    </citation>
    <scope>NUCLEOTIDE SEQUENCE</scope>
</reference>
<name>A0A6L2L9V4_TANCI</name>
<dbReference type="InterPro" id="IPR013103">
    <property type="entry name" value="RVT_2"/>
</dbReference>
<dbReference type="Pfam" id="PF13976">
    <property type="entry name" value="gag_pre-integrs"/>
    <property type="match status" value="1"/>
</dbReference>
<dbReference type="PANTHER" id="PTHR35317:SF23">
    <property type="entry name" value="OS04G0629600 PROTEIN"/>
    <property type="match status" value="1"/>
</dbReference>
<dbReference type="InterPro" id="IPR043502">
    <property type="entry name" value="DNA/RNA_pol_sf"/>
</dbReference>
<protein>
    <recommendedName>
        <fullName evidence="6">Retrovirus-related Pol polyprotein from transposon TNT 1-94</fullName>
    </recommendedName>
</protein>
<keyword evidence="1" id="KW-0645">Protease</keyword>
<dbReference type="InterPro" id="IPR025724">
    <property type="entry name" value="GAG-pre-integrase_dom"/>
</dbReference>
<dbReference type="EMBL" id="BKCJ010004011">
    <property type="protein sequence ID" value="GEU58486.1"/>
    <property type="molecule type" value="Genomic_DNA"/>
</dbReference>
<feature type="domain" description="GAG-pre-integrase" evidence="3">
    <location>
        <begin position="313"/>
        <end position="366"/>
    </location>
</feature>
<dbReference type="Pfam" id="PF07727">
    <property type="entry name" value="RVT_2"/>
    <property type="match status" value="1"/>
</dbReference>
<keyword evidence="1" id="KW-0064">Aspartyl protease</keyword>
<keyword evidence="1" id="KW-0378">Hydrolase</keyword>
<accession>A0A6L2L9V4</accession>
<dbReference type="InterPro" id="IPR054722">
    <property type="entry name" value="PolX-like_BBD"/>
</dbReference>
<gene>
    <name evidence="5" type="ORF">Tci_030464</name>
</gene>
<dbReference type="Pfam" id="PF22936">
    <property type="entry name" value="Pol_BBD"/>
    <property type="match status" value="1"/>
</dbReference>
<evidence type="ECO:0008006" key="6">
    <source>
        <dbReference type="Google" id="ProtNLM"/>
    </source>
</evidence>
<dbReference type="PANTHER" id="PTHR35317">
    <property type="entry name" value="OS04G0629600 PROTEIN"/>
    <property type="match status" value="1"/>
</dbReference>
<evidence type="ECO:0000259" key="2">
    <source>
        <dbReference type="Pfam" id="PF07727"/>
    </source>
</evidence>
<evidence type="ECO:0000259" key="3">
    <source>
        <dbReference type="Pfam" id="PF13976"/>
    </source>
</evidence>
<dbReference type="AlphaFoldDB" id="A0A6L2L9V4"/>
<evidence type="ECO:0000259" key="4">
    <source>
        <dbReference type="Pfam" id="PF22936"/>
    </source>
</evidence>
<feature type="domain" description="Reverse transcriptase Ty1/copia-type" evidence="2">
    <location>
        <begin position="545"/>
        <end position="768"/>
    </location>
</feature>
<comment type="caution">
    <text evidence="5">The sequence shown here is derived from an EMBL/GenBank/DDBJ whole genome shotgun (WGS) entry which is preliminary data.</text>
</comment>
<dbReference type="SUPFAM" id="SSF56672">
    <property type="entry name" value="DNA/RNA polymerases"/>
    <property type="match status" value="1"/>
</dbReference>
<dbReference type="GO" id="GO:0004190">
    <property type="term" value="F:aspartic-type endopeptidase activity"/>
    <property type="evidence" value="ECO:0007669"/>
    <property type="project" value="UniProtKB-KW"/>
</dbReference>
<feature type="domain" description="Retrovirus-related Pol polyprotein from transposon TNT 1-94-like beta-barrel" evidence="4">
    <location>
        <begin position="225"/>
        <end position="301"/>
    </location>
</feature>
<dbReference type="Pfam" id="PF14223">
    <property type="entry name" value="Retrotran_gag_2"/>
    <property type="match status" value="1"/>
</dbReference>
<evidence type="ECO:0000313" key="5">
    <source>
        <dbReference type="EMBL" id="GEU58486.1"/>
    </source>
</evidence>